<evidence type="ECO:0000313" key="2">
    <source>
        <dbReference type="EMBL" id="CAI6089607.1"/>
    </source>
</evidence>
<evidence type="ECO:0000313" key="3">
    <source>
        <dbReference type="Proteomes" id="UP001160390"/>
    </source>
</evidence>
<sequence length="118" mass="13243">MFELTKQHVQSIMDAAARGCWDPFIDSIDPEVHWMIGDPAHDPVMMTGIYNLRKWQEDVNKGVFGRLLDGLQMRPTSVDVFGQKAIVEAVGTATQKNGNPYNNRYANPAGIKDEAHTR</sequence>
<feature type="region of interest" description="Disordered" evidence="1">
    <location>
        <begin position="94"/>
        <end position="118"/>
    </location>
</feature>
<keyword evidence="3" id="KW-1185">Reference proteome</keyword>
<dbReference type="Gene3D" id="3.10.450.50">
    <property type="match status" value="1"/>
</dbReference>
<reference evidence="2" key="1">
    <citation type="submission" date="2023-01" db="EMBL/GenBank/DDBJ databases">
        <authorList>
            <person name="Piombo E."/>
        </authorList>
    </citation>
    <scope>NUCLEOTIDE SEQUENCE</scope>
</reference>
<comment type="caution">
    <text evidence="2">The sequence shown here is derived from an EMBL/GenBank/DDBJ whole genome shotgun (WGS) entry which is preliminary data.</text>
</comment>
<organism evidence="2 3">
    <name type="scientific">Clonostachys chloroleuca</name>
    <dbReference type="NCBI Taxonomy" id="1926264"/>
    <lineage>
        <taxon>Eukaryota</taxon>
        <taxon>Fungi</taxon>
        <taxon>Dikarya</taxon>
        <taxon>Ascomycota</taxon>
        <taxon>Pezizomycotina</taxon>
        <taxon>Sordariomycetes</taxon>
        <taxon>Hypocreomycetidae</taxon>
        <taxon>Hypocreales</taxon>
        <taxon>Bionectriaceae</taxon>
        <taxon>Clonostachys</taxon>
    </lineage>
</organism>
<dbReference type="SUPFAM" id="SSF54427">
    <property type="entry name" value="NTF2-like"/>
    <property type="match status" value="1"/>
</dbReference>
<proteinExistence type="predicted"/>
<protein>
    <submittedName>
        <fullName evidence="2">Uncharacterized protein</fullName>
    </submittedName>
</protein>
<dbReference type="InterPro" id="IPR032710">
    <property type="entry name" value="NTF2-like_dom_sf"/>
</dbReference>
<dbReference type="Proteomes" id="UP001160390">
    <property type="component" value="Unassembled WGS sequence"/>
</dbReference>
<evidence type="ECO:0000256" key="1">
    <source>
        <dbReference type="SAM" id="MobiDB-lite"/>
    </source>
</evidence>
<name>A0AA35M3B7_9HYPO</name>
<dbReference type="EMBL" id="CABFNP030001008">
    <property type="protein sequence ID" value="CAI6089607.1"/>
    <property type="molecule type" value="Genomic_DNA"/>
</dbReference>
<dbReference type="AlphaFoldDB" id="A0AA35M3B7"/>
<accession>A0AA35M3B7</accession>
<feature type="compositionally biased region" description="Polar residues" evidence="1">
    <location>
        <begin position="94"/>
        <end position="105"/>
    </location>
</feature>
<gene>
    <name evidence="2" type="ORF">CCHLO57077_00012048</name>
</gene>